<organism evidence="2 3">
    <name type="scientific">Saguinus oedipus</name>
    <name type="common">Cotton-top tamarin</name>
    <name type="synonym">Oedipomidas oedipus</name>
    <dbReference type="NCBI Taxonomy" id="9490"/>
    <lineage>
        <taxon>Eukaryota</taxon>
        <taxon>Metazoa</taxon>
        <taxon>Chordata</taxon>
        <taxon>Craniata</taxon>
        <taxon>Vertebrata</taxon>
        <taxon>Euteleostomi</taxon>
        <taxon>Mammalia</taxon>
        <taxon>Eutheria</taxon>
        <taxon>Euarchontoglires</taxon>
        <taxon>Primates</taxon>
        <taxon>Haplorrhini</taxon>
        <taxon>Platyrrhini</taxon>
        <taxon>Cebidae</taxon>
        <taxon>Callitrichinae</taxon>
        <taxon>Saguinus</taxon>
    </lineage>
</organism>
<gene>
    <name evidence="2" type="ORF">P7K49_002105</name>
</gene>
<keyword evidence="3" id="KW-1185">Reference proteome</keyword>
<name>A0ABQ9WGE2_SAGOE</name>
<dbReference type="Proteomes" id="UP001266305">
    <property type="component" value="Unassembled WGS sequence"/>
</dbReference>
<evidence type="ECO:0000313" key="3">
    <source>
        <dbReference type="Proteomes" id="UP001266305"/>
    </source>
</evidence>
<reference evidence="2 3" key="1">
    <citation type="submission" date="2023-05" db="EMBL/GenBank/DDBJ databases">
        <title>B98-5 Cell Line De Novo Hybrid Assembly: An Optical Mapping Approach.</title>
        <authorList>
            <person name="Kananen K."/>
            <person name="Auerbach J.A."/>
            <person name="Kautto E."/>
            <person name="Blachly J.S."/>
        </authorList>
    </citation>
    <scope>NUCLEOTIDE SEQUENCE [LARGE SCALE GENOMIC DNA]</scope>
    <source>
        <strain evidence="2">B95-8</strain>
        <tissue evidence="2">Cell line</tissue>
    </source>
</reference>
<proteinExistence type="predicted"/>
<feature type="non-terminal residue" evidence="2">
    <location>
        <position position="1"/>
    </location>
</feature>
<accession>A0ABQ9WGE2</accession>
<sequence length="54" mass="5605">PGSLDPKPVPHLRPAGGRPQCGAPACELPRGALSLRPLLQAVWPQAEGSEVDLV</sequence>
<comment type="caution">
    <text evidence="2">The sequence shown here is derived from an EMBL/GenBank/DDBJ whole genome shotgun (WGS) entry which is preliminary data.</text>
</comment>
<evidence type="ECO:0000313" key="2">
    <source>
        <dbReference type="EMBL" id="KAK2120719.1"/>
    </source>
</evidence>
<protein>
    <submittedName>
        <fullName evidence="2">Uncharacterized protein</fullName>
    </submittedName>
</protein>
<evidence type="ECO:0000256" key="1">
    <source>
        <dbReference type="SAM" id="MobiDB-lite"/>
    </source>
</evidence>
<feature type="region of interest" description="Disordered" evidence="1">
    <location>
        <begin position="1"/>
        <end position="23"/>
    </location>
</feature>
<dbReference type="EMBL" id="JASSZA010000001">
    <property type="protein sequence ID" value="KAK2120719.1"/>
    <property type="molecule type" value="Genomic_DNA"/>
</dbReference>